<organism evidence="1 2">
    <name type="scientific">Mytilus galloprovincialis</name>
    <name type="common">Mediterranean mussel</name>
    <dbReference type="NCBI Taxonomy" id="29158"/>
    <lineage>
        <taxon>Eukaryota</taxon>
        <taxon>Metazoa</taxon>
        <taxon>Spiralia</taxon>
        <taxon>Lophotrochozoa</taxon>
        <taxon>Mollusca</taxon>
        <taxon>Bivalvia</taxon>
        <taxon>Autobranchia</taxon>
        <taxon>Pteriomorphia</taxon>
        <taxon>Mytilida</taxon>
        <taxon>Mytiloidea</taxon>
        <taxon>Mytilidae</taxon>
        <taxon>Mytilinae</taxon>
        <taxon>Mytilus</taxon>
    </lineage>
</organism>
<dbReference type="Proteomes" id="UP000596742">
    <property type="component" value="Unassembled WGS sequence"/>
</dbReference>
<dbReference type="Gene3D" id="3.30.420.40">
    <property type="match status" value="1"/>
</dbReference>
<feature type="non-terminal residue" evidence="1">
    <location>
        <position position="521"/>
    </location>
</feature>
<protein>
    <submittedName>
        <fullName evidence="1">Uncharacterized protein</fullName>
    </submittedName>
</protein>
<dbReference type="SUPFAM" id="SSF53067">
    <property type="entry name" value="Actin-like ATPase domain"/>
    <property type="match status" value="2"/>
</dbReference>
<dbReference type="PANTHER" id="PTHR14187">
    <property type="entry name" value="ALPHA KINASE/ELONGATION FACTOR 2 KINASE"/>
    <property type="match status" value="1"/>
</dbReference>
<dbReference type="InterPro" id="IPR043129">
    <property type="entry name" value="ATPase_NBD"/>
</dbReference>
<dbReference type="OrthoDB" id="10364345at2759"/>
<dbReference type="PANTHER" id="PTHR14187:SF5">
    <property type="entry name" value="HEAT SHOCK 70 KDA PROTEIN 12A"/>
    <property type="match status" value="1"/>
</dbReference>
<dbReference type="EMBL" id="UYJE01008173">
    <property type="protein sequence ID" value="VDI61743.1"/>
    <property type="molecule type" value="Genomic_DNA"/>
</dbReference>
<evidence type="ECO:0000313" key="1">
    <source>
        <dbReference type="EMBL" id="VDI61743.1"/>
    </source>
</evidence>
<evidence type="ECO:0000313" key="2">
    <source>
        <dbReference type="Proteomes" id="UP000596742"/>
    </source>
</evidence>
<sequence length="521" mass="59545">MGRREGLNFIGGESPVSIAGCNISVRPNLPSLSRKMSEYDNFSTFVSVHHLNICMGWSKTKTFLINLENENKDKKIFAAIDFGTRYSRYACGFITKDELESNTEYISKLHWLTDKHEKEWLYKAPMSVLFRPDKTFHSFGYEANYYYRNNSGGIDFKDWYFFEQVQIKLDTHKDKLTQETIIGDSRKNGSYMKALDVFASIIHYLKYRLLNILNKGKNDEQQRYTNFDIHWVLTLPDISDLNTKIVMKDAATKAGISDDQLTFALKPDAVSLYCLEYLLSSETTQTDRKCFTALPQGFQFILYDQGEDTTDITVLEVTGKKELRKIYQAREEHLGGNLVNSEFLQFLSTLFSGPVVHEIFTKYPSDYSQILTTFENIHIPLGARDSTMLIIRIPDVWLQVFETLTGGTLQEVVPCTSYRGSIVINRDSLCITYRIYCRFFNNLTDSVVKVINGLVKNVKIPSVANINTLIAVGNFSKSNIIARSIRKKFRNVAVIVPKNAEIVVLKGAILCGFQPHSTVEK</sequence>
<proteinExistence type="predicted"/>
<name>A0A8B6GBT8_MYTGA</name>
<gene>
    <name evidence="1" type="ORF">MGAL_10B032217</name>
</gene>
<reference evidence="1" key="1">
    <citation type="submission" date="2018-11" db="EMBL/GenBank/DDBJ databases">
        <authorList>
            <person name="Alioto T."/>
            <person name="Alioto T."/>
        </authorList>
    </citation>
    <scope>NUCLEOTIDE SEQUENCE</scope>
</reference>
<dbReference type="AlphaFoldDB" id="A0A8B6GBT8"/>
<keyword evidence="2" id="KW-1185">Reference proteome</keyword>
<comment type="caution">
    <text evidence="1">The sequence shown here is derived from an EMBL/GenBank/DDBJ whole genome shotgun (WGS) entry which is preliminary data.</text>
</comment>
<accession>A0A8B6GBT8</accession>